<evidence type="ECO:0000256" key="2">
    <source>
        <dbReference type="SAM" id="MobiDB-lite"/>
    </source>
</evidence>
<feature type="compositionally biased region" description="Basic and acidic residues" evidence="2">
    <location>
        <begin position="52"/>
        <end position="66"/>
    </location>
</feature>
<dbReference type="GO" id="GO:0006355">
    <property type="term" value="P:regulation of DNA-templated transcription"/>
    <property type="evidence" value="ECO:0007669"/>
    <property type="project" value="InterPro"/>
</dbReference>
<feature type="compositionally biased region" description="Acidic residues" evidence="2">
    <location>
        <begin position="99"/>
        <end position="146"/>
    </location>
</feature>
<protein>
    <submittedName>
        <fullName evidence="3">CSON011327 protein</fullName>
    </submittedName>
</protein>
<feature type="region of interest" description="Disordered" evidence="2">
    <location>
        <begin position="1"/>
        <end position="31"/>
    </location>
</feature>
<dbReference type="PANTHER" id="PTHR31489:SF2">
    <property type="entry name" value="PROTEIN LIN-52 HOMOLOG"/>
    <property type="match status" value="1"/>
</dbReference>
<evidence type="ECO:0000313" key="3">
    <source>
        <dbReference type="EMBL" id="SSX24723.1"/>
    </source>
</evidence>
<dbReference type="InterPro" id="IPR018737">
    <property type="entry name" value="DREAM_LIN52"/>
</dbReference>
<dbReference type="GO" id="GO:0070176">
    <property type="term" value="C:DRM complex"/>
    <property type="evidence" value="ECO:0007669"/>
    <property type="project" value="InterPro"/>
</dbReference>
<gene>
    <name evidence="3" type="primary">CSON011327</name>
</gene>
<feature type="region of interest" description="Disordered" evidence="2">
    <location>
        <begin position="45"/>
        <end position="222"/>
    </location>
</feature>
<feature type="compositionally biased region" description="Basic and acidic residues" evidence="2">
    <location>
        <begin position="87"/>
        <end position="98"/>
    </location>
</feature>
<dbReference type="VEuPathDB" id="VectorBase:CSON011327"/>
<dbReference type="PANTHER" id="PTHR31489">
    <property type="entry name" value="LIN52 FAMILY MEMBER"/>
    <property type="match status" value="1"/>
</dbReference>
<accession>A0A336M7B3</accession>
<dbReference type="AlphaFoldDB" id="A0A336M7B3"/>
<feature type="compositionally biased region" description="Basic and acidic residues" evidence="2">
    <location>
        <begin position="163"/>
        <end position="172"/>
    </location>
</feature>
<name>A0A336M7B3_CULSO</name>
<organism evidence="3">
    <name type="scientific">Culicoides sonorensis</name>
    <name type="common">Biting midge</name>
    <dbReference type="NCBI Taxonomy" id="179676"/>
    <lineage>
        <taxon>Eukaryota</taxon>
        <taxon>Metazoa</taxon>
        <taxon>Ecdysozoa</taxon>
        <taxon>Arthropoda</taxon>
        <taxon>Hexapoda</taxon>
        <taxon>Insecta</taxon>
        <taxon>Pterygota</taxon>
        <taxon>Neoptera</taxon>
        <taxon>Endopterygota</taxon>
        <taxon>Diptera</taxon>
        <taxon>Nematocera</taxon>
        <taxon>Chironomoidea</taxon>
        <taxon>Ceratopogonidae</taxon>
        <taxon>Ceratopogoninae</taxon>
        <taxon>Culicoides</taxon>
        <taxon>Monoculicoides</taxon>
    </lineage>
</organism>
<dbReference type="EMBL" id="UFQT01000490">
    <property type="protein sequence ID" value="SSX24723.1"/>
    <property type="molecule type" value="Genomic_DNA"/>
</dbReference>
<feature type="compositionally biased region" description="Basic and acidic residues" evidence="2">
    <location>
        <begin position="7"/>
        <end position="20"/>
    </location>
</feature>
<reference evidence="3" key="1">
    <citation type="submission" date="2018-07" db="EMBL/GenBank/DDBJ databases">
        <authorList>
            <person name="Quirk P.G."/>
            <person name="Krulwich T.A."/>
        </authorList>
    </citation>
    <scope>NUCLEOTIDE SEQUENCE</scope>
</reference>
<sequence length="306" mass="34752">MSATVEQETKSPETVRKELDFDTPEETTLTSQEMIEENAAELLENLTETPEITEKGQEDVEKSKEDIAEEQEETVKDQADTENIQEEVEKIEAEHKEAVEEEDHMVEDENTAEPENIAEDENTAEDENIVEEAEEEEQEEPMEVDSEQVKDTDMIEEDGEEVADAKSDPKDSQEEEPMTSEDEDAQTEGSKSRNGAKTDDNLMSEEQLDRESPEIWPEKVPGAKSFVQEHTSAVSEAEEVSSSPTWTKGLTQDDIDQMHKLGAMTNNQLILEIKKLYDQTYKIGVEEAKEMTRGKILQIFNNTKKK</sequence>
<feature type="compositionally biased region" description="Acidic residues" evidence="2">
    <location>
        <begin position="173"/>
        <end position="186"/>
    </location>
</feature>
<dbReference type="Pfam" id="PF10044">
    <property type="entry name" value="LIN52"/>
    <property type="match status" value="1"/>
</dbReference>
<evidence type="ECO:0000256" key="1">
    <source>
        <dbReference type="ARBA" id="ARBA00005456"/>
    </source>
</evidence>
<proteinExistence type="inferred from homology"/>
<feature type="compositionally biased region" description="Basic and acidic residues" evidence="2">
    <location>
        <begin position="207"/>
        <end position="217"/>
    </location>
</feature>
<comment type="similarity">
    <text evidence="1">Belongs to the lin-52 family.</text>
</comment>